<dbReference type="InterPro" id="IPR052727">
    <property type="entry name" value="Rab4/Rab5_effector"/>
</dbReference>
<evidence type="ECO:0000313" key="1">
    <source>
        <dbReference type="EMBL" id="EQC36715.1"/>
    </source>
</evidence>
<dbReference type="GeneID" id="19946877"/>
<dbReference type="SUPFAM" id="SSF55961">
    <property type="entry name" value="Bet v1-like"/>
    <property type="match status" value="1"/>
</dbReference>
<proteinExistence type="predicted"/>
<accession>T0QRV5</accession>
<keyword evidence="2" id="KW-1185">Reference proteome</keyword>
<organism evidence="1 2">
    <name type="scientific">Saprolegnia diclina (strain VS20)</name>
    <dbReference type="NCBI Taxonomy" id="1156394"/>
    <lineage>
        <taxon>Eukaryota</taxon>
        <taxon>Sar</taxon>
        <taxon>Stramenopiles</taxon>
        <taxon>Oomycota</taxon>
        <taxon>Saprolegniomycetes</taxon>
        <taxon>Saprolegniales</taxon>
        <taxon>Saprolegniaceae</taxon>
        <taxon>Saprolegnia</taxon>
    </lineage>
</organism>
<dbReference type="PANTHER" id="PTHR13510:SF44">
    <property type="entry name" value="RABENOSYN-5"/>
    <property type="match status" value="1"/>
</dbReference>
<dbReference type="Proteomes" id="UP000030762">
    <property type="component" value="Unassembled WGS sequence"/>
</dbReference>
<dbReference type="OMA" id="WVATLMT"/>
<dbReference type="PANTHER" id="PTHR13510">
    <property type="entry name" value="FYVE-FINGER-CONTAINING RAB5 EFFECTOR PROTEIN RABENOSYN-5-RELATED"/>
    <property type="match status" value="1"/>
</dbReference>
<dbReference type="RefSeq" id="XP_008610136.1">
    <property type="nucleotide sequence ID" value="XM_008611914.1"/>
</dbReference>
<dbReference type="VEuPathDB" id="FungiDB:SDRG_06150"/>
<evidence type="ECO:0008006" key="3">
    <source>
        <dbReference type="Google" id="ProtNLM"/>
    </source>
</evidence>
<dbReference type="Gene3D" id="3.30.530.20">
    <property type="match status" value="1"/>
</dbReference>
<evidence type="ECO:0000313" key="2">
    <source>
        <dbReference type="Proteomes" id="UP000030762"/>
    </source>
</evidence>
<dbReference type="EMBL" id="JH767147">
    <property type="protein sequence ID" value="EQC36715.1"/>
    <property type="molecule type" value="Genomic_DNA"/>
</dbReference>
<dbReference type="InterPro" id="IPR023393">
    <property type="entry name" value="START-like_dom_sf"/>
</dbReference>
<dbReference type="InParanoid" id="T0QRV5"/>
<protein>
    <recommendedName>
        <fullName evidence="3">START domain-containing protein</fullName>
    </recommendedName>
</protein>
<dbReference type="AlphaFoldDB" id="T0QRV5"/>
<sequence>MPLLQSNDHADILATASAGMADLLAWAKPEGSLHSAATNWAFEACRYELSLDGSGTFDDVVKLYKSPNDVAAALHHVHVDKSQVLYTFTASSMDIALRWGVFRSPFPLMRDRSATYIEHTKEFATASGLRGFARLIKSHAIGRVDDANYVRANIRSWGVVVMETPDPNVLHVSSTVDIDWHGSTPTWVATLMTSRRAQSIKALATVLRTSKKMALKHCSVCTNKSRAFNRFSQLVPCTDCTKPVCSTCRSMPNRGATCCWGCVKNKVVVRRLSTAGLTRRVDASSTHPSTPETTLGWYTPKHTATVDESIYTQSIEV</sequence>
<reference evidence="1 2" key="1">
    <citation type="submission" date="2012-04" db="EMBL/GenBank/DDBJ databases">
        <title>The Genome Sequence of Saprolegnia declina VS20.</title>
        <authorList>
            <consortium name="The Broad Institute Genome Sequencing Platform"/>
            <person name="Russ C."/>
            <person name="Nusbaum C."/>
            <person name="Tyler B."/>
            <person name="van West P."/>
            <person name="Dieguez-Uribeondo J."/>
            <person name="de Bruijn I."/>
            <person name="Tripathy S."/>
            <person name="Jiang R."/>
            <person name="Young S.K."/>
            <person name="Zeng Q."/>
            <person name="Gargeya S."/>
            <person name="Fitzgerald M."/>
            <person name="Haas B."/>
            <person name="Abouelleil A."/>
            <person name="Alvarado L."/>
            <person name="Arachchi H.M."/>
            <person name="Berlin A."/>
            <person name="Chapman S.B."/>
            <person name="Goldberg J."/>
            <person name="Griggs A."/>
            <person name="Gujja S."/>
            <person name="Hansen M."/>
            <person name="Howarth C."/>
            <person name="Imamovic A."/>
            <person name="Larimer J."/>
            <person name="McCowen C."/>
            <person name="Montmayeur A."/>
            <person name="Murphy C."/>
            <person name="Neiman D."/>
            <person name="Pearson M."/>
            <person name="Priest M."/>
            <person name="Roberts A."/>
            <person name="Saif S."/>
            <person name="Shea T."/>
            <person name="Sisk P."/>
            <person name="Sykes S."/>
            <person name="Wortman J."/>
            <person name="Nusbaum C."/>
            <person name="Birren B."/>
        </authorList>
    </citation>
    <scope>NUCLEOTIDE SEQUENCE [LARGE SCALE GENOMIC DNA]</scope>
    <source>
        <strain evidence="1 2">VS20</strain>
    </source>
</reference>
<gene>
    <name evidence="1" type="ORF">SDRG_06150</name>
</gene>
<name>T0QRV5_SAPDV</name>
<dbReference type="OrthoDB" id="10289450at2759"/>